<evidence type="ECO:0000259" key="1">
    <source>
        <dbReference type="Pfam" id="PF13229"/>
    </source>
</evidence>
<proteinExistence type="predicted"/>
<keyword evidence="3" id="KW-1185">Reference proteome</keyword>
<dbReference type="Gene3D" id="2.160.20.10">
    <property type="entry name" value="Single-stranded right-handed beta-helix, Pectin lyase-like"/>
    <property type="match status" value="1"/>
</dbReference>
<evidence type="ECO:0000313" key="2">
    <source>
        <dbReference type="EMBL" id="MFH6768594.1"/>
    </source>
</evidence>
<dbReference type="RefSeq" id="WP_395437845.1">
    <property type="nucleotide sequence ID" value="NZ_JBAWKC010000002.1"/>
</dbReference>
<dbReference type="Proteomes" id="UP001610104">
    <property type="component" value="Unassembled WGS sequence"/>
</dbReference>
<dbReference type="InterPro" id="IPR039448">
    <property type="entry name" value="Beta_helix"/>
</dbReference>
<protein>
    <submittedName>
        <fullName evidence="2">Right-handed parallel beta-helix repeat-containing protein</fullName>
    </submittedName>
</protein>
<dbReference type="InterPro" id="IPR006626">
    <property type="entry name" value="PbH1"/>
</dbReference>
<dbReference type="Pfam" id="PF13229">
    <property type="entry name" value="Beta_helix"/>
    <property type="match status" value="1"/>
</dbReference>
<reference evidence="2 3" key="1">
    <citation type="submission" date="2024-02" db="EMBL/GenBank/DDBJ databases">
        <title>A Gaetbulibacter species isolated from tidal flats and genomic insights of their niches.</title>
        <authorList>
            <person name="Ye Y."/>
        </authorList>
    </citation>
    <scope>NUCLEOTIDE SEQUENCE [LARGE SCALE GENOMIC DNA]</scope>
    <source>
        <strain evidence="2 3">KEM-8</strain>
    </source>
</reference>
<comment type="caution">
    <text evidence="2">The sequence shown here is derived from an EMBL/GenBank/DDBJ whole genome shotgun (WGS) entry which is preliminary data.</text>
</comment>
<dbReference type="InterPro" id="IPR011050">
    <property type="entry name" value="Pectin_lyase_fold/virulence"/>
</dbReference>
<sequence length="494" mass="55209">MKNITLILCVLLLFSNCTKVYYVDAASGNDSNSGKSPSKAWASLQKVNQIIFKPGDKILFKSGTTYFGQLEPKGSGIKEKPILMDRYGSGRKPAIHGKGEKLHTVLLNNVEYWEIRNLEITNTGNERAANRRGVIIRAENFGDCHHIILDSLEIHHVNGSLVKKDGGGGAILWQNLGQKIPTRFVDLIIQNSYLHHTGRNGINSRGNTSRDKWFPSTGVIIRNNVLENIPGDGIVPIGCEGAIIENNVLRDFPDILSHEEAAAGIWPWSSDNTLIQYNEVSGHKAKWDGQGFDSDYNCTGTIIQYNYSHDNYGGFLLICNNGFTFKSTGNIGTKNTIIRHNISINDGIRPYPTQRKGDFSPIFHITGPTENITIHNNVIILPEKTLDNTIVNMDNWGNLWPVNTLFENNIFYTDTTGRFLFGEDTGTQFNSNNYYGTIVDLPKDLNAIFNKPNFINENARGNGFETLKNFMLQKNDSLLKRNIGTSNKILVNIN</sequence>
<organism evidence="2 3">
    <name type="scientific">Gaetbulibacter aquiaggeris</name>
    <dbReference type="NCBI Taxonomy" id="1735373"/>
    <lineage>
        <taxon>Bacteria</taxon>
        <taxon>Pseudomonadati</taxon>
        <taxon>Bacteroidota</taxon>
        <taxon>Flavobacteriia</taxon>
        <taxon>Flavobacteriales</taxon>
        <taxon>Flavobacteriaceae</taxon>
        <taxon>Gaetbulibacter</taxon>
    </lineage>
</organism>
<accession>A0ABW7MP46</accession>
<dbReference type="SUPFAM" id="SSF51126">
    <property type="entry name" value="Pectin lyase-like"/>
    <property type="match status" value="2"/>
</dbReference>
<dbReference type="InterPro" id="IPR012334">
    <property type="entry name" value="Pectin_lyas_fold"/>
</dbReference>
<dbReference type="SMART" id="SM00710">
    <property type="entry name" value="PbH1"/>
    <property type="match status" value="6"/>
</dbReference>
<name>A0ABW7MP46_9FLAO</name>
<gene>
    <name evidence="2" type="ORF">V8G56_07605</name>
</gene>
<dbReference type="EMBL" id="JBAWKC010000002">
    <property type="protein sequence ID" value="MFH6768594.1"/>
    <property type="molecule type" value="Genomic_DNA"/>
</dbReference>
<feature type="domain" description="Right handed beta helix" evidence="1">
    <location>
        <begin position="188"/>
        <end position="345"/>
    </location>
</feature>
<evidence type="ECO:0000313" key="3">
    <source>
        <dbReference type="Proteomes" id="UP001610104"/>
    </source>
</evidence>